<dbReference type="PIRSF" id="PIRSF018005">
    <property type="entry name" value="UCP018005"/>
    <property type="match status" value="1"/>
</dbReference>
<accession>A0A6P4XXU9</accession>
<organism evidence="4 5">
    <name type="scientific">Branchiostoma belcheri</name>
    <name type="common">Amphioxus</name>
    <dbReference type="NCBI Taxonomy" id="7741"/>
    <lineage>
        <taxon>Eukaryota</taxon>
        <taxon>Metazoa</taxon>
        <taxon>Chordata</taxon>
        <taxon>Cephalochordata</taxon>
        <taxon>Leptocardii</taxon>
        <taxon>Amphioxiformes</taxon>
        <taxon>Branchiostomatidae</taxon>
        <taxon>Branchiostoma</taxon>
    </lineage>
</organism>
<dbReference type="GeneID" id="109463041"/>
<dbReference type="InterPro" id="IPR019257">
    <property type="entry name" value="MeTrfase_dom"/>
</dbReference>
<evidence type="ECO:0000313" key="5">
    <source>
        <dbReference type="RefSeq" id="XP_019615289.1"/>
    </source>
</evidence>
<evidence type="ECO:0000256" key="1">
    <source>
        <dbReference type="ARBA" id="ARBA00022603"/>
    </source>
</evidence>
<reference evidence="5" key="1">
    <citation type="submission" date="2025-08" db="UniProtKB">
        <authorList>
            <consortium name="RefSeq"/>
        </authorList>
    </citation>
    <scope>IDENTIFICATION</scope>
    <source>
        <tissue evidence="5">Gonad</tissue>
    </source>
</reference>
<dbReference type="GO" id="GO:0008168">
    <property type="term" value="F:methyltransferase activity"/>
    <property type="evidence" value="ECO:0007669"/>
    <property type="project" value="UniProtKB-KW"/>
</dbReference>
<dbReference type="PANTHER" id="PTHR43397:SF1">
    <property type="entry name" value="ERGOTHIONEINE BIOSYNTHESIS PROTEIN 1"/>
    <property type="match status" value="1"/>
</dbReference>
<dbReference type="OrthoDB" id="4190at2759"/>
<dbReference type="InterPro" id="IPR029063">
    <property type="entry name" value="SAM-dependent_MTases_sf"/>
</dbReference>
<dbReference type="Gene3D" id="3.40.50.150">
    <property type="entry name" value="Vaccinia Virus protein VP39"/>
    <property type="match status" value="1"/>
</dbReference>
<dbReference type="Proteomes" id="UP000515135">
    <property type="component" value="Unplaced"/>
</dbReference>
<dbReference type="PANTHER" id="PTHR43397">
    <property type="entry name" value="ERGOTHIONEINE BIOSYNTHESIS PROTEIN 1"/>
    <property type="match status" value="1"/>
</dbReference>
<evidence type="ECO:0000259" key="3">
    <source>
        <dbReference type="Pfam" id="PF10017"/>
    </source>
</evidence>
<dbReference type="InterPro" id="IPR017804">
    <property type="entry name" value="MeTrfase_EgtD-like"/>
</dbReference>
<gene>
    <name evidence="5" type="primary">LOC109463041</name>
</gene>
<proteinExistence type="predicted"/>
<sequence>MDSRASEIPTTGSDDATSLYNEPDQLMRVVECLTSQRRHVPLWYLYDTRGSELCEEMIQTSKSYKLWHHEYNILRSHADDIASKVSFPAVLIDLGSAASSKTRLIIEALLKRHGKFTFVPVDTAKEFIETCGRQLQRDYAGLTVEPFGGMFMDGVRHSAARTGAKLLLFLGSSIGDVSIYEQLKMLQDIRAQLSEQDRFVCGVDMNTDRETLSEAYGEQWIPIWRDNLISRLNKDFGGDMNHEMFKYNFEFVENPADGDTPSYVQLSLSSSGKQRVHFGKLGLDVDFQDGERIYFYDGPNTSCKWNLKQLRRLAERSGFAVDACWANDEGNYCVICLAPADVRRLSV</sequence>
<protein>
    <submittedName>
        <fullName evidence="5">Uncharacterized protein LOC109463041</fullName>
    </submittedName>
</protein>
<dbReference type="Pfam" id="PF10017">
    <property type="entry name" value="Methyltransf_33"/>
    <property type="match status" value="1"/>
</dbReference>
<feature type="domain" description="Histidine-specific methyltransferase SAM-dependent" evidence="3">
    <location>
        <begin position="28"/>
        <end position="337"/>
    </location>
</feature>
<dbReference type="KEGG" id="bbel:109463041"/>
<dbReference type="GO" id="GO:0032259">
    <property type="term" value="P:methylation"/>
    <property type="evidence" value="ECO:0007669"/>
    <property type="project" value="UniProtKB-KW"/>
</dbReference>
<evidence type="ECO:0000313" key="4">
    <source>
        <dbReference type="Proteomes" id="UP000515135"/>
    </source>
</evidence>
<keyword evidence="2" id="KW-0808">Transferase</keyword>
<dbReference type="AlphaFoldDB" id="A0A6P4XXU9"/>
<keyword evidence="4" id="KW-1185">Reference proteome</keyword>
<evidence type="ECO:0000256" key="2">
    <source>
        <dbReference type="ARBA" id="ARBA00022679"/>
    </source>
</evidence>
<dbReference type="InterPro" id="IPR051128">
    <property type="entry name" value="EgtD_Methyltrsf_superfamily"/>
</dbReference>
<name>A0A6P4XXU9_BRABE</name>
<keyword evidence="1" id="KW-0489">Methyltransferase</keyword>
<dbReference type="RefSeq" id="XP_019615289.1">
    <property type="nucleotide sequence ID" value="XM_019759730.1"/>
</dbReference>